<feature type="transmembrane region" description="Helical" evidence="7">
    <location>
        <begin position="306"/>
        <end position="324"/>
    </location>
</feature>
<dbReference type="GO" id="GO:0009744">
    <property type="term" value="P:response to sucrose"/>
    <property type="evidence" value="ECO:0007669"/>
    <property type="project" value="UniProtKB-ARBA"/>
</dbReference>
<evidence type="ECO:0000256" key="5">
    <source>
        <dbReference type="PIRSR" id="PIRSR604254-1"/>
    </source>
</evidence>
<dbReference type="Pfam" id="PF03006">
    <property type="entry name" value="HlyIII"/>
    <property type="match status" value="1"/>
</dbReference>
<dbReference type="PANTHER" id="PTHR20855">
    <property type="entry name" value="ADIPOR/PROGESTIN RECEPTOR-RELATED"/>
    <property type="match status" value="1"/>
</dbReference>
<keyword evidence="5" id="KW-0479">Metal-binding</keyword>
<feature type="binding site" evidence="5">
    <location>
        <position position="347"/>
    </location>
    <ligand>
        <name>Zn(2+)</name>
        <dbReference type="ChEBI" id="CHEBI:29105"/>
    </ligand>
</feature>
<feature type="transmembrane region" description="Helical" evidence="7">
    <location>
        <begin position="273"/>
        <end position="294"/>
    </location>
</feature>
<evidence type="ECO:0000256" key="3">
    <source>
        <dbReference type="ARBA" id="ARBA00022989"/>
    </source>
</evidence>
<evidence type="ECO:0000256" key="2">
    <source>
        <dbReference type="ARBA" id="ARBA00022692"/>
    </source>
</evidence>
<dbReference type="STRING" id="3818.A0A445AVX4"/>
<comment type="subcellular location">
    <subcellularLocation>
        <location evidence="1">Membrane</location>
        <topology evidence="1">Multi-pass membrane protein</topology>
    </subcellularLocation>
</comment>
<dbReference type="Proteomes" id="UP000289738">
    <property type="component" value="Chromosome B01"/>
</dbReference>
<protein>
    <recommendedName>
        <fullName evidence="10">Heptahelical transmembrane protein</fullName>
    </recommendedName>
</protein>
<evidence type="ECO:0000313" key="9">
    <source>
        <dbReference type="Proteomes" id="UP000289738"/>
    </source>
</evidence>
<dbReference type="SMR" id="A0A445AVX4"/>
<feature type="transmembrane region" description="Helical" evidence="7">
    <location>
        <begin position="95"/>
        <end position="116"/>
    </location>
</feature>
<evidence type="ECO:0000256" key="1">
    <source>
        <dbReference type="ARBA" id="ARBA00004141"/>
    </source>
</evidence>
<dbReference type="GO" id="GO:0009725">
    <property type="term" value="P:response to hormone"/>
    <property type="evidence" value="ECO:0007669"/>
    <property type="project" value="TreeGrafter"/>
</dbReference>
<dbReference type="PANTHER" id="PTHR20855:SF115">
    <property type="entry name" value="HEPTAHELICAL TRANSMEMBRANE PROTEIN 1"/>
    <property type="match status" value="1"/>
</dbReference>
<dbReference type="EMBL" id="SDMP01000011">
    <property type="protein sequence ID" value="RYR30572.1"/>
    <property type="molecule type" value="Genomic_DNA"/>
</dbReference>
<organism evidence="8 9">
    <name type="scientific">Arachis hypogaea</name>
    <name type="common">Peanut</name>
    <dbReference type="NCBI Taxonomy" id="3818"/>
    <lineage>
        <taxon>Eukaryota</taxon>
        <taxon>Viridiplantae</taxon>
        <taxon>Streptophyta</taxon>
        <taxon>Embryophyta</taxon>
        <taxon>Tracheophyta</taxon>
        <taxon>Spermatophyta</taxon>
        <taxon>Magnoliopsida</taxon>
        <taxon>eudicotyledons</taxon>
        <taxon>Gunneridae</taxon>
        <taxon>Pentapetalae</taxon>
        <taxon>rosids</taxon>
        <taxon>fabids</taxon>
        <taxon>Fabales</taxon>
        <taxon>Fabaceae</taxon>
        <taxon>Papilionoideae</taxon>
        <taxon>50 kb inversion clade</taxon>
        <taxon>dalbergioids sensu lato</taxon>
        <taxon>Dalbergieae</taxon>
        <taxon>Pterocarpus clade</taxon>
        <taxon>Arachis</taxon>
    </lineage>
</organism>
<feature type="binding site" evidence="5">
    <location>
        <position position="198"/>
    </location>
    <ligand>
        <name>Zn(2+)</name>
        <dbReference type="ChEBI" id="CHEBI:29105"/>
    </ligand>
</feature>
<feature type="transmembrane region" description="Helical" evidence="7">
    <location>
        <begin position="241"/>
        <end position="261"/>
    </location>
</feature>
<evidence type="ECO:0000256" key="7">
    <source>
        <dbReference type="SAM" id="Phobius"/>
    </source>
</evidence>
<evidence type="ECO:0000313" key="8">
    <source>
        <dbReference type="EMBL" id="RYR30572.1"/>
    </source>
</evidence>
<feature type="region of interest" description="Disordered" evidence="6">
    <location>
        <begin position="13"/>
        <end position="33"/>
    </location>
</feature>
<dbReference type="GO" id="GO:0046872">
    <property type="term" value="F:metal ion binding"/>
    <property type="evidence" value="ECO:0007669"/>
    <property type="project" value="UniProtKB-KW"/>
</dbReference>
<dbReference type="GO" id="GO:0038023">
    <property type="term" value="F:signaling receptor activity"/>
    <property type="evidence" value="ECO:0007669"/>
    <property type="project" value="TreeGrafter"/>
</dbReference>
<keyword evidence="9" id="KW-1185">Reference proteome</keyword>
<evidence type="ECO:0000256" key="4">
    <source>
        <dbReference type="ARBA" id="ARBA00023136"/>
    </source>
</evidence>
<dbReference type="OrthoDB" id="529367at2759"/>
<dbReference type="Gramene" id="arahy.Tifrunner.gnm2.ann2.Ah11g458300.1">
    <property type="protein sequence ID" value="arahy.Tifrunner.gnm2.ann2.Ah11g458300.1-CDS"/>
    <property type="gene ID" value="arahy.Tifrunner.gnm2.ann2.Ah11g458300"/>
</dbReference>
<evidence type="ECO:0000256" key="6">
    <source>
        <dbReference type="SAM" id="MobiDB-lite"/>
    </source>
</evidence>
<dbReference type="GO" id="GO:0016020">
    <property type="term" value="C:membrane"/>
    <property type="evidence" value="ECO:0007669"/>
    <property type="project" value="UniProtKB-SubCell"/>
</dbReference>
<reference evidence="8 9" key="1">
    <citation type="submission" date="2019-01" db="EMBL/GenBank/DDBJ databases">
        <title>Sequencing of cultivated peanut Arachis hypogaea provides insights into genome evolution and oil improvement.</title>
        <authorList>
            <person name="Chen X."/>
        </authorList>
    </citation>
    <scope>NUCLEOTIDE SEQUENCE [LARGE SCALE GENOMIC DNA]</scope>
    <source>
        <strain evidence="9">cv. Fuhuasheng</strain>
        <tissue evidence="8">Leaves</tissue>
    </source>
</reference>
<comment type="caution">
    <text evidence="8">The sequence shown here is derived from an EMBL/GenBank/DDBJ whole genome shotgun (WGS) entry which is preliminary data.</text>
</comment>
<gene>
    <name evidence="8" type="ORF">Ahy_B01g055318</name>
</gene>
<keyword evidence="5" id="KW-0862">Zinc</keyword>
<feature type="transmembrane region" description="Helical" evidence="7">
    <location>
        <begin position="345"/>
        <end position="362"/>
    </location>
</feature>
<evidence type="ECO:0008006" key="10">
    <source>
        <dbReference type="Google" id="ProtNLM"/>
    </source>
</evidence>
<feature type="transmembrane region" description="Helical" evidence="7">
    <location>
        <begin position="214"/>
        <end position="235"/>
    </location>
</feature>
<feature type="binding site" evidence="5">
    <location>
        <position position="343"/>
    </location>
    <ligand>
        <name>Zn(2+)</name>
        <dbReference type="ChEBI" id="CHEBI:29105"/>
    </ligand>
</feature>
<accession>A0A445AVX4</accession>
<dbReference type="InterPro" id="IPR004254">
    <property type="entry name" value="AdipoR/HlyIII-related"/>
</dbReference>
<name>A0A445AVX4_ARAHY</name>
<keyword evidence="4 7" id="KW-0472">Membrane</keyword>
<dbReference type="AlphaFoldDB" id="A0A445AVX4"/>
<feature type="transmembrane region" description="Helical" evidence="7">
    <location>
        <begin position="178"/>
        <end position="202"/>
    </location>
</feature>
<keyword evidence="3 7" id="KW-1133">Transmembrane helix</keyword>
<proteinExistence type="predicted"/>
<keyword evidence="2 7" id="KW-0812">Transmembrane</keyword>
<sequence length="381" mass="43933">MNYSDAEIRKEGQLVKKRNHNNNNNNKGKDQTLLSYSNKKKKKMLRHERKRYPLLCFWELPEYMKDNEYILRYYRANWPLKQALFSVFRWHNETLNVWTHLLGFLLFLGLTLANLMKPGVVDLLGLFSRSFSSSAEKNVSQSFKDLFLGTTTILFDLKQQAPMKMEPKSLDLVIAARWPFYVFLCGSMFCLLSSSICHLFSCHSHSLNLFLLRIDYVGITVMIITSFFPQIYYVFLCQPHWQLLYLAGITAMGLFTIATLLSPTLSTGKYRGFRAMLFCSMGLFGIVPAIHASIVNWGNPRRNVTLAYECTMALSYLIGTLFYVTRVPERWKPGWFDIAGHSHQIFHVLVIVGALAHYAATLKMLDWRDNFGCDNGTGMAQ</sequence>